<dbReference type="PANTHER" id="PTHR11552:SF115">
    <property type="entry name" value="DEHYDROGENASE XPTC-RELATED"/>
    <property type="match status" value="1"/>
</dbReference>
<keyword evidence="4" id="KW-0285">Flavoprotein</keyword>
<feature type="active site" description="Proton donor" evidence="2">
    <location>
        <position position="563"/>
    </location>
</feature>
<evidence type="ECO:0000259" key="7">
    <source>
        <dbReference type="PROSITE" id="PS00624"/>
    </source>
</evidence>
<comment type="similarity">
    <text evidence="1 4">Belongs to the GMC oxidoreductase family.</text>
</comment>
<comment type="caution">
    <text evidence="8">The sequence shown here is derived from an EMBL/GenBank/DDBJ whole genome shotgun (WGS) entry which is preliminary data.</text>
</comment>
<dbReference type="EMBL" id="JAACFV010000030">
    <property type="protein sequence ID" value="KAF7510450.1"/>
    <property type="molecule type" value="Genomic_DNA"/>
</dbReference>
<dbReference type="InterPro" id="IPR000172">
    <property type="entry name" value="GMC_OxRdtase_N"/>
</dbReference>
<dbReference type="SUPFAM" id="SSF54373">
    <property type="entry name" value="FAD-linked reductases, C-terminal domain"/>
    <property type="match status" value="1"/>
</dbReference>
<dbReference type="Pfam" id="PF05199">
    <property type="entry name" value="GMC_oxred_C"/>
    <property type="match status" value="1"/>
</dbReference>
<name>A0A8H7AJW7_9EURO</name>
<accession>A0A8H7AJW7</accession>
<dbReference type="PIRSF" id="PIRSF000137">
    <property type="entry name" value="Alcohol_oxidase"/>
    <property type="match status" value="1"/>
</dbReference>
<dbReference type="SUPFAM" id="SSF51905">
    <property type="entry name" value="FAD/NAD(P)-binding domain"/>
    <property type="match status" value="1"/>
</dbReference>
<feature type="domain" description="Glucose-methanol-choline oxidoreductase N-terminal" evidence="7">
    <location>
        <begin position="305"/>
        <end position="319"/>
    </location>
</feature>
<dbReference type="PROSITE" id="PS00624">
    <property type="entry name" value="GMC_OXRED_2"/>
    <property type="match status" value="1"/>
</dbReference>
<proteinExistence type="inferred from homology"/>
<evidence type="ECO:0000313" key="9">
    <source>
        <dbReference type="Proteomes" id="UP000606974"/>
    </source>
</evidence>
<feature type="chain" id="PRO_5034369601" description="Glucose-methanol-choline oxidoreductase N-terminal domain-containing protein" evidence="5">
    <location>
        <begin position="23"/>
        <end position="628"/>
    </location>
</feature>
<feature type="domain" description="Glucose-methanol-choline oxidoreductase N-terminal" evidence="6">
    <location>
        <begin position="111"/>
        <end position="134"/>
    </location>
</feature>
<evidence type="ECO:0000313" key="8">
    <source>
        <dbReference type="EMBL" id="KAF7510450.1"/>
    </source>
</evidence>
<evidence type="ECO:0000256" key="3">
    <source>
        <dbReference type="PIRSR" id="PIRSR000137-2"/>
    </source>
</evidence>
<dbReference type="Proteomes" id="UP000606974">
    <property type="component" value="Unassembled WGS sequence"/>
</dbReference>
<reference evidence="8" key="1">
    <citation type="submission" date="2020-02" db="EMBL/GenBank/DDBJ databases">
        <authorList>
            <person name="Palmer J.M."/>
        </authorList>
    </citation>
    <scope>NUCLEOTIDE SEQUENCE</scope>
    <source>
        <strain evidence="8">EPUS1.4</strain>
        <tissue evidence="8">Thallus</tissue>
    </source>
</reference>
<gene>
    <name evidence="8" type="ORF">GJ744_006729</name>
</gene>
<dbReference type="InterPro" id="IPR007867">
    <property type="entry name" value="GMC_OxRtase_C"/>
</dbReference>
<dbReference type="PROSITE" id="PS00623">
    <property type="entry name" value="GMC_OXRED_1"/>
    <property type="match status" value="1"/>
</dbReference>
<protein>
    <recommendedName>
        <fullName evidence="6 7">Glucose-methanol-choline oxidoreductase N-terminal domain-containing protein</fullName>
    </recommendedName>
</protein>
<dbReference type="InterPro" id="IPR012132">
    <property type="entry name" value="GMC_OxRdtase"/>
</dbReference>
<keyword evidence="5" id="KW-0732">Signal</keyword>
<feature type="active site" description="Proton acceptor" evidence="2">
    <location>
        <position position="606"/>
    </location>
</feature>
<dbReference type="GO" id="GO:0044550">
    <property type="term" value="P:secondary metabolite biosynthetic process"/>
    <property type="evidence" value="ECO:0007669"/>
    <property type="project" value="TreeGrafter"/>
</dbReference>
<evidence type="ECO:0000259" key="6">
    <source>
        <dbReference type="PROSITE" id="PS00623"/>
    </source>
</evidence>
<dbReference type="AlphaFoldDB" id="A0A8H7AJW7"/>
<feature type="binding site" evidence="3">
    <location>
        <position position="262"/>
    </location>
    <ligand>
        <name>FAD</name>
        <dbReference type="ChEBI" id="CHEBI:57692"/>
    </ligand>
</feature>
<feature type="binding site" evidence="3">
    <location>
        <begin position="121"/>
        <end position="124"/>
    </location>
    <ligand>
        <name>FAD</name>
        <dbReference type="ChEBI" id="CHEBI:57692"/>
    </ligand>
</feature>
<dbReference type="GO" id="GO:0050660">
    <property type="term" value="F:flavin adenine dinucleotide binding"/>
    <property type="evidence" value="ECO:0007669"/>
    <property type="project" value="InterPro"/>
</dbReference>
<dbReference type="Gene3D" id="3.30.560.10">
    <property type="entry name" value="Glucose Oxidase, domain 3"/>
    <property type="match status" value="1"/>
</dbReference>
<dbReference type="Gene3D" id="3.50.50.60">
    <property type="entry name" value="FAD/NAD(P)-binding domain"/>
    <property type="match status" value="1"/>
</dbReference>
<dbReference type="PANTHER" id="PTHR11552">
    <property type="entry name" value="GLUCOSE-METHANOL-CHOLINE GMC OXIDOREDUCTASE"/>
    <property type="match status" value="1"/>
</dbReference>
<dbReference type="OrthoDB" id="269227at2759"/>
<evidence type="ECO:0000256" key="2">
    <source>
        <dbReference type="PIRSR" id="PIRSR000137-1"/>
    </source>
</evidence>
<keyword evidence="9" id="KW-1185">Reference proteome</keyword>
<evidence type="ECO:0000256" key="5">
    <source>
        <dbReference type="SAM" id="SignalP"/>
    </source>
</evidence>
<organism evidence="8 9">
    <name type="scientific">Endocarpon pusillum</name>
    <dbReference type="NCBI Taxonomy" id="364733"/>
    <lineage>
        <taxon>Eukaryota</taxon>
        <taxon>Fungi</taxon>
        <taxon>Dikarya</taxon>
        <taxon>Ascomycota</taxon>
        <taxon>Pezizomycotina</taxon>
        <taxon>Eurotiomycetes</taxon>
        <taxon>Chaetothyriomycetidae</taxon>
        <taxon>Verrucariales</taxon>
        <taxon>Verrucariaceae</taxon>
        <taxon>Endocarpon</taxon>
    </lineage>
</organism>
<feature type="signal peptide" evidence="5">
    <location>
        <begin position="1"/>
        <end position="22"/>
    </location>
</feature>
<evidence type="ECO:0000256" key="1">
    <source>
        <dbReference type="ARBA" id="ARBA00010790"/>
    </source>
</evidence>
<keyword evidence="3 4" id="KW-0274">FAD</keyword>
<dbReference type="InterPro" id="IPR036188">
    <property type="entry name" value="FAD/NAD-bd_sf"/>
</dbReference>
<sequence>MATIALYLSLLFALLYTVPSSAQDLPQTPATATYDYVVVGCGIAGLVTAMRLSEDENVSVVCLEAGPFDHYEDSIQIPQFIGHDIGSIYDWNVTTTLQTQLDGATRPIPLGRAVGGGSIINGMVWNRGNQDDYNSWQSLGNPGWAWDDLLPYFKKSETFTPIFYEGVAQQPVTFVPDVHGRDGPVSVSYPNYYWPQTDNWFRALNQLGVATVYDPDEGTAAGGYFLASDIQPNNQTRSDARRTYYDPFFGRRNYNVFPNSHVTRILFGNQNDHVSLHATGVEYAADAASPRQTVLARREVILAAGAIHTPQLLQLSGVGPSALLNSLNIPVAQDLPGVGRNLQDHCLVYVNYPYQNQSLTTPNECNTNATFNDEAANEYRTSKTGPWTAMPSNGVGFPSLQQIMPQIPPATSEDLVSLLSAAQGRENWTAYLPSTYDASLRRGYEVQLSALLPRLSQNITPAYEILNNNAGVLTVSIMHPLSRGTVEITTSDPFPQPAIDPRWASHPLDMATLVAALQFNDALLHTPSLAELQPSFKPAGVPQSPSSAFLRDWINRGIRTEFHYSGTAAMAPLEHGGVVGANLLVYGTTNLRVVDTSVYPLVPGAHLQAVAYAVAEKAADIIKAAREE</sequence>
<evidence type="ECO:0000256" key="4">
    <source>
        <dbReference type="RuleBase" id="RU003968"/>
    </source>
</evidence>
<dbReference type="Pfam" id="PF00732">
    <property type="entry name" value="GMC_oxred_N"/>
    <property type="match status" value="1"/>
</dbReference>
<dbReference type="GO" id="GO:0016614">
    <property type="term" value="F:oxidoreductase activity, acting on CH-OH group of donors"/>
    <property type="evidence" value="ECO:0007669"/>
    <property type="project" value="InterPro"/>
</dbReference>
<comment type="cofactor">
    <cofactor evidence="3">
        <name>FAD</name>
        <dbReference type="ChEBI" id="CHEBI:57692"/>
    </cofactor>
</comment>